<dbReference type="GO" id="GO:0070475">
    <property type="term" value="P:rRNA base methylation"/>
    <property type="evidence" value="ECO:0007669"/>
    <property type="project" value="TreeGrafter"/>
</dbReference>
<keyword evidence="4 10" id="KW-0698">rRNA processing</keyword>
<evidence type="ECO:0000256" key="5">
    <source>
        <dbReference type="ARBA" id="ARBA00022603"/>
    </source>
</evidence>
<keyword evidence="6 10" id="KW-0808">Transferase</keyword>
<dbReference type="OrthoDB" id="9815641at2"/>
<comment type="similarity">
    <text evidence="2 10">Belongs to the RNA methyltransferase RsmE family.</text>
</comment>
<dbReference type="Pfam" id="PF20260">
    <property type="entry name" value="PUA_4"/>
    <property type="match status" value="1"/>
</dbReference>
<evidence type="ECO:0000256" key="7">
    <source>
        <dbReference type="ARBA" id="ARBA00022691"/>
    </source>
</evidence>
<feature type="domain" description="Ribosomal RNA small subunit methyltransferase E methyltransferase" evidence="11">
    <location>
        <begin position="79"/>
        <end position="229"/>
    </location>
</feature>
<evidence type="ECO:0000259" key="12">
    <source>
        <dbReference type="Pfam" id="PF20260"/>
    </source>
</evidence>
<keyword evidence="7 10" id="KW-0949">S-adenosyl-L-methionine</keyword>
<dbReference type="Gene3D" id="2.40.240.20">
    <property type="entry name" value="Hypothetical PUA domain-like, domain 1"/>
    <property type="match status" value="1"/>
</dbReference>
<dbReference type="AlphaFoldDB" id="A0A5C6FWH4"/>
<dbReference type="RefSeq" id="WP_146412136.1">
    <property type="nucleotide sequence ID" value="NZ_SJPZ01000001.1"/>
</dbReference>
<organism evidence="13 14">
    <name type="scientific">Crateriforma conspicua</name>
    <dbReference type="NCBI Taxonomy" id="2527996"/>
    <lineage>
        <taxon>Bacteria</taxon>
        <taxon>Pseudomonadati</taxon>
        <taxon>Planctomycetota</taxon>
        <taxon>Planctomycetia</taxon>
        <taxon>Planctomycetales</taxon>
        <taxon>Planctomycetaceae</taxon>
        <taxon>Crateriforma</taxon>
    </lineage>
</organism>
<keyword evidence="3 10" id="KW-0963">Cytoplasm</keyword>
<dbReference type="Pfam" id="PF04452">
    <property type="entry name" value="Methyltrans_RNA"/>
    <property type="match status" value="1"/>
</dbReference>
<dbReference type="SUPFAM" id="SSF75217">
    <property type="entry name" value="alpha/beta knot"/>
    <property type="match status" value="1"/>
</dbReference>
<reference evidence="13 14" key="1">
    <citation type="submission" date="2019-02" db="EMBL/GenBank/DDBJ databases">
        <title>Deep-cultivation of Planctomycetes and their phenomic and genomic characterization uncovers novel biology.</title>
        <authorList>
            <person name="Wiegand S."/>
            <person name="Jogler M."/>
            <person name="Boedeker C."/>
            <person name="Pinto D."/>
            <person name="Vollmers J."/>
            <person name="Rivas-Marin E."/>
            <person name="Kohn T."/>
            <person name="Peeters S.H."/>
            <person name="Heuer A."/>
            <person name="Rast P."/>
            <person name="Oberbeckmann S."/>
            <person name="Bunk B."/>
            <person name="Jeske O."/>
            <person name="Meyerdierks A."/>
            <person name="Storesund J.E."/>
            <person name="Kallscheuer N."/>
            <person name="Luecker S."/>
            <person name="Lage O.M."/>
            <person name="Pohl T."/>
            <person name="Merkel B.J."/>
            <person name="Hornburger P."/>
            <person name="Mueller R.-W."/>
            <person name="Bruemmer F."/>
            <person name="Labrenz M."/>
            <person name="Spormann A.M."/>
            <person name="Op Den Camp H."/>
            <person name="Overmann J."/>
            <person name="Amann R."/>
            <person name="Jetten M.S.M."/>
            <person name="Mascher T."/>
            <person name="Medema M.H."/>
            <person name="Devos D.P."/>
            <person name="Kaster A.-K."/>
            <person name="Ovreas L."/>
            <person name="Rohde M."/>
            <person name="Galperin M.Y."/>
            <person name="Jogler C."/>
        </authorList>
    </citation>
    <scope>NUCLEOTIDE SEQUENCE [LARGE SCALE GENOMIC DNA]</scope>
    <source>
        <strain evidence="13 14">V7</strain>
    </source>
</reference>
<evidence type="ECO:0000256" key="4">
    <source>
        <dbReference type="ARBA" id="ARBA00022552"/>
    </source>
</evidence>
<dbReference type="InterPro" id="IPR046886">
    <property type="entry name" value="RsmE_MTase_dom"/>
</dbReference>
<dbReference type="InterPro" id="IPR046887">
    <property type="entry name" value="RsmE_PUA-like"/>
</dbReference>
<evidence type="ECO:0000313" key="13">
    <source>
        <dbReference type="EMBL" id="TWU65780.1"/>
    </source>
</evidence>
<dbReference type="Proteomes" id="UP000316476">
    <property type="component" value="Unassembled WGS sequence"/>
</dbReference>
<evidence type="ECO:0000256" key="1">
    <source>
        <dbReference type="ARBA" id="ARBA00004496"/>
    </source>
</evidence>
<protein>
    <recommendedName>
        <fullName evidence="10">Ribosomal RNA small subunit methyltransferase E</fullName>
        <ecNumber evidence="10">2.1.1.193</ecNumber>
    </recommendedName>
</protein>
<evidence type="ECO:0000313" key="14">
    <source>
        <dbReference type="Proteomes" id="UP000316476"/>
    </source>
</evidence>
<dbReference type="GO" id="GO:0005737">
    <property type="term" value="C:cytoplasm"/>
    <property type="evidence" value="ECO:0007669"/>
    <property type="project" value="UniProtKB-SubCell"/>
</dbReference>
<evidence type="ECO:0000259" key="11">
    <source>
        <dbReference type="Pfam" id="PF04452"/>
    </source>
</evidence>
<dbReference type="PANTHER" id="PTHR30027:SF3">
    <property type="entry name" value="16S RRNA (URACIL(1498)-N(3))-METHYLTRANSFERASE"/>
    <property type="match status" value="1"/>
</dbReference>
<dbReference type="Gene3D" id="3.40.1280.10">
    <property type="match status" value="1"/>
</dbReference>
<evidence type="ECO:0000256" key="3">
    <source>
        <dbReference type="ARBA" id="ARBA00022490"/>
    </source>
</evidence>
<evidence type="ECO:0000256" key="6">
    <source>
        <dbReference type="ARBA" id="ARBA00022679"/>
    </source>
</evidence>
<dbReference type="PANTHER" id="PTHR30027">
    <property type="entry name" value="RIBOSOMAL RNA SMALL SUBUNIT METHYLTRANSFERASE E"/>
    <property type="match status" value="1"/>
</dbReference>
<sequence>MTRRYYQPDLPQVAGTNFSLDDTEAGHAIRVMRVKPGDHLQLFDGRGRIAIAEVTLVNRKACQCQLLNAPSETEVMQRRVKMGIAFPKGDRCKRMIESLTELGIDTVVPITAERSQRPESEATLQKLRRTIIESCKQSGRNHLMQLKSPQTLEEFASGAVENCRWVADPRGEEPDSATAAQSDGICVLVGPEGGFTDDEVSLATAQGFTSLALGHSILRIETAAIVAGAKAVGAV</sequence>
<dbReference type="CDD" id="cd18084">
    <property type="entry name" value="RsmE-like"/>
    <property type="match status" value="1"/>
</dbReference>
<dbReference type="InterPro" id="IPR015947">
    <property type="entry name" value="PUA-like_sf"/>
</dbReference>
<dbReference type="SUPFAM" id="SSF88697">
    <property type="entry name" value="PUA domain-like"/>
    <property type="match status" value="1"/>
</dbReference>
<dbReference type="InterPro" id="IPR006700">
    <property type="entry name" value="RsmE"/>
</dbReference>
<feature type="domain" description="Ribosomal RNA small subunit methyltransferase E PUA-like" evidence="12">
    <location>
        <begin position="20"/>
        <end position="66"/>
    </location>
</feature>
<dbReference type="InterPro" id="IPR029028">
    <property type="entry name" value="Alpha/beta_knot_MTases"/>
</dbReference>
<gene>
    <name evidence="13" type="primary">rsmE</name>
    <name evidence="13" type="ORF">V7x_13290</name>
</gene>
<comment type="function">
    <text evidence="8 10">Specifically methylates the N3 position of the uracil ring of uridine 1498 (m3U1498) in 16S rRNA. Acts on the fully assembled 30S ribosomal subunit.</text>
</comment>
<dbReference type="PIRSF" id="PIRSF015601">
    <property type="entry name" value="MTase_slr0722"/>
    <property type="match status" value="1"/>
</dbReference>
<accession>A0A5C6FWH4</accession>
<evidence type="ECO:0000256" key="2">
    <source>
        <dbReference type="ARBA" id="ARBA00005528"/>
    </source>
</evidence>
<dbReference type="InterPro" id="IPR029026">
    <property type="entry name" value="tRNA_m1G_MTases_N"/>
</dbReference>
<evidence type="ECO:0000256" key="8">
    <source>
        <dbReference type="ARBA" id="ARBA00025699"/>
    </source>
</evidence>
<dbReference type="EC" id="2.1.1.193" evidence="10"/>
<name>A0A5C6FWH4_9PLAN</name>
<proteinExistence type="inferred from homology"/>
<dbReference type="NCBIfam" id="TIGR00046">
    <property type="entry name" value="RsmE family RNA methyltransferase"/>
    <property type="match status" value="1"/>
</dbReference>
<dbReference type="GO" id="GO:0070042">
    <property type="term" value="F:rRNA (uridine-N3-)-methyltransferase activity"/>
    <property type="evidence" value="ECO:0007669"/>
    <property type="project" value="TreeGrafter"/>
</dbReference>
<comment type="subcellular location">
    <subcellularLocation>
        <location evidence="1 10">Cytoplasm</location>
    </subcellularLocation>
</comment>
<keyword evidence="5 10" id="KW-0489">Methyltransferase</keyword>
<evidence type="ECO:0000256" key="9">
    <source>
        <dbReference type="ARBA" id="ARBA00047944"/>
    </source>
</evidence>
<comment type="caution">
    <text evidence="13">The sequence shown here is derived from an EMBL/GenBank/DDBJ whole genome shotgun (WGS) entry which is preliminary data.</text>
</comment>
<evidence type="ECO:0000256" key="10">
    <source>
        <dbReference type="PIRNR" id="PIRNR015601"/>
    </source>
</evidence>
<dbReference type="EMBL" id="SJPZ01000001">
    <property type="protein sequence ID" value="TWU65780.1"/>
    <property type="molecule type" value="Genomic_DNA"/>
</dbReference>
<comment type="catalytic activity">
    <reaction evidence="9 10">
        <text>uridine(1498) in 16S rRNA + S-adenosyl-L-methionine = N(3)-methyluridine(1498) in 16S rRNA + S-adenosyl-L-homocysteine + H(+)</text>
        <dbReference type="Rhea" id="RHEA:42920"/>
        <dbReference type="Rhea" id="RHEA-COMP:10283"/>
        <dbReference type="Rhea" id="RHEA-COMP:10284"/>
        <dbReference type="ChEBI" id="CHEBI:15378"/>
        <dbReference type="ChEBI" id="CHEBI:57856"/>
        <dbReference type="ChEBI" id="CHEBI:59789"/>
        <dbReference type="ChEBI" id="CHEBI:65315"/>
        <dbReference type="ChEBI" id="CHEBI:74502"/>
        <dbReference type="EC" id="2.1.1.193"/>
    </reaction>
</comment>